<dbReference type="GO" id="GO:0043041">
    <property type="term" value="P:amino acid activation for nonribosomal peptide biosynthetic process"/>
    <property type="evidence" value="ECO:0007669"/>
    <property type="project" value="TreeGrafter"/>
</dbReference>
<evidence type="ECO:0000256" key="3">
    <source>
        <dbReference type="ARBA" id="ARBA00022450"/>
    </source>
</evidence>
<protein>
    <submittedName>
        <fullName evidence="9">NRPS domain-containing protein</fullName>
    </submittedName>
</protein>
<dbReference type="FunFam" id="3.40.50.980:FF:000001">
    <property type="entry name" value="Non-ribosomal peptide synthetase"/>
    <property type="match status" value="1"/>
</dbReference>
<feature type="domain" description="Carrier" evidence="8">
    <location>
        <begin position="987"/>
        <end position="1062"/>
    </location>
</feature>
<gene>
    <name evidence="9" type="ORF">BRLA_c023460</name>
</gene>
<comment type="similarity">
    <text evidence="2">Belongs to the ATP-dependent AMP-binding enzyme family.</text>
</comment>
<dbReference type="PROSITE" id="PS00455">
    <property type="entry name" value="AMP_BINDING"/>
    <property type="match status" value="1"/>
</dbReference>
<evidence type="ECO:0000256" key="7">
    <source>
        <dbReference type="ARBA" id="ARBA00023268"/>
    </source>
</evidence>
<comment type="cofactor">
    <cofactor evidence="1">
        <name>pantetheine 4'-phosphate</name>
        <dbReference type="ChEBI" id="CHEBI:47942"/>
    </cofactor>
</comment>
<accession>A0A075R260</accession>
<dbReference type="Gene3D" id="3.30.559.30">
    <property type="entry name" value="Nonribosomal peptide synthetase, condensation domain"/>
    <property type="match status" value="1"/>
</dbReference>
<dbReference type="PANTHER" id="PTHR45527">
    <property type="entry name" value="NONRIBOSOMAL PEPTIDE SYNTHETASE"/>
    <property type="match status" value="1"/>
</dbReference>
<dbReference type="Gene3D" id="2.30.38.10">
    <property type="entry name" value="Luciferase, Domain 3"/>
    <property type="match status" value="1"/>
</dbReference>
<dbReference type="AlphaFoldDB" id="A0A075R260"/>
<dbReference type="CDD" id="cd05930">
    <property type="entry name" value="A_NRPS"/>
    <property type="match status" value="1"/>
</dbReference>
<dbReference type="InterPro" id="IPR009081">
    <property type="entry name" value="PP-bd_ACP"/>
</dbReference>
<dbReference type="Gene3D" id="3.40.50.980">
    <property type="match status" value="2"/>
</dbReference>
<evidence type="ECO:0000256" key="6">
    <source>
        <dbReference type="ARBA" id="ARBA00023194"/>
    </source>
</evidence>
<dbReference type="GO" id="GO:0003824">
    <property type="term" value="F:catalytic activity"/>
    <property type="evidence" value="ECO:0007669"/>
    <property type="project" value="UniProtKB-KW"/>
</dbReference>
<reference evidence="9 10" key="1">
    <citation type="journal article" date="2011" name="J. Bacteriol.">
        <title>Genome sequence of Brevibacillus laterosporus LMG 15441, a pathogen of invertebrates.</title>
        <authorList>
            <person name="Djukic M."/>
            <person name="Poehlein A."/>
            <person name="Thurmer A."/>
            <person name="Daniel R."/>
        </authorList>
    </citation>
    <scope>NUCLEOTIDE SEQUENCE [LARGE SCALE GENOMIC DNA]</scope>
    <source>
        <strain evidence="9 10">LMG 15441</strain>
    </source>
</reference>
<dbReference type="InterPro" id="IPR045851">
    <property type="entry name" value="AMP-bd_C_sf"/>
</dbReference>
<dbReference type="Pfam" id="PF00668">
    <property type="entry name" value="Condensation"/>
    <property type="match status" value="1"/>
</dbReference>
<dbReference type="InterPro" id="IPR001242">
    <property type="entry name" value="Condensation_dom"/>
</dbReference>
<dbReference type="InterPro" id="IPR010071">
    <property type="entry name" value="AA_adenyl_dom"/>
</dbReference>
<dbReference type="SUPFAM" id="SSF47336">
    <property type="entry name" value="ACP-like"/>
    <property type="match status" value="1"/>
</dbReference>
<dbReference type="Pfam" id="PF00550">
    <property type="entry name" value="PP-binding"/>
    <property type="match status" value="1"/>
</dbReference>
<dbReference type="Gene3D" id="3.30.559.10">
    <property type="entry name" value="Chloramphenicol acetyltransferase-like domain"/>
    <property type="match status" value="1"/>
</dbReference>
<keyword evidence="10" id="KW-1185">Reference proteome</keyword>
<dbReference type="PANTHER" id="PTHR45527:SF1">
    <property type="entry name" value="FATTY ACID SYNTHASE"/>
    <property type="match status" value="1"/>
</dbReference>
<organism evidence="9 10">
    <name type="scientific">Brevibacillus laterosporus LMG 15441</name>
    <dbReference type="NCBI Taxonomy" id="1042163"/>
    <lineage>
        <taxon>Bacteria</taxon>
        <taxon>Bacillati</taxon>
        <taxon>Bacillota</taxon>
        <taxon>Bacilli</taxon>
        <taxon>Bacillales</taxon>
        <taxon>Paenibacillaceae</taxon>
        <taxon>Brevibacillus</taxon>
    </lineage>
</organism>
<dbReference type="Gene3D" id="3.30.300.30">
    <property type="match status" value="1"/>
</dbReference>
<dbReference type="SMART" id="SM00823">
    <property type="entry name" value="PKS_PP"/>
    <property type="match status" value="1"/>
</dbReference>
<dbReference type="PRINTS" id="PR00154">
    <property type="entry name" value="AMPBINDING"/>
</dbReference>
<dbReference type="Proteomes" id="UP000005850">
    <property type="component" value="Chromosome"/>
</dbReference>
<dbReference type="InterPro" id="IPR000873">
    <property type="entry name" value="AMP-dep_synth/lig_dom"/>
</dbReference>
<keyword evidence="6" id="KW-0045">Antibiotic biosynthesis</keyword>
<dbReference type="GO" id="GO:0031177">
    <property type="term" value="F:phosphopantetheine binding"/>
    <property type="evidence" value="ECO:0007669"/>
    <property type="project" value="InterPro"/>
</dbReference>
<dbReference type="InterPro" id="IPR020845">
    <property type="entry name" value="AMP-binding_CS"/>
</dbReference>
<evidence type="ECO:0000256" key="4">
    <source>
        <dbReference type="ARBA" id="ARBA00022553"/>
    </source>
</evidence>
<dbReference type="GO" id="GO:0044550">
    <property type="term" value="P:secondary metabolite biosynthetic process"/>
    <property type="evidence" value="ECO:0007669"/>
    <property type="project" value="TreeGrafter"/>
</dbReference>
<dbReference type="FunFam" id="3.40.50.12780:FF:000012">
    <property type="entry name" value="Non-ribosomal peptide synthetase"/>
    <property type="match status" value="1"/>
</dbReference>
<keyword evidence="5" id="KW-0677">Repeat</keyword>
<dbReference type="KEGG" id="blr:BRLA_c023460"/>
<keyword evidence="4" id="KW-0597">Phosphoprotein</keyword>
<sequence length="1093" mass="125865">MHVEAVSSYPLTNAQKRIWFVENIYPNVGATNLATSFVFSSSLQHDFLIKAIHHFISENDSIRLTTIFSQSDTNKFPMQMISEDTHPSIPIIDFRFHEQREQAIQEWLSQTTKQPFSFSEGPLYSFAILQKTDTETILYMKFSHLIADGVAMLYAIKEIVACYQQLVKGEEREKQVKPSYIEMLDREREYLESRRFSLDEAYWSSQFEKVPELVSLSDQDELSRNIASERHSLFIQHDLRNQIECFCDTYGISPNVFFLGTFYLYLYRITGKKDVTVGHIISNRSNARDKHTFGMFASTLPFRHLINPDLDFVSHCQEIAKQQRQMLRHQKYPYQTLLSKVREQHPDVQQLFSIAMEFQVLEFDMQDDLRYTSDIQFSGYEAQELVLHIKDRREMKSYQLDFDHHLEIFTQEEIREWSERYRTIIESALRDPKKCIKELDLLSVEEKTKILVDWNRTEKEFPLEKTFVDLFAEQVSKIPEHSAVEFGEKALSYQELDELSTCMAHTLREKAGRESIIAIMVPRSIEMIVSLLAVSKAGAAYLPIDPDYPPERIAYMLKDSAASILLTTGELALSDIGFLGERIDVLQFVADIERAPRVKSHLETLCSPHPNDLAYVIYTSGSTGRPKGVMIEHKSLSNLIFARRDLHKLSPETRMVQFCSFSFDASVCEIIPTLASGGTICMDTKDRLFPGKQLIDWLHEKRITIASVPTSVMTILPDAELSHLQTLEVGGEVCPATVAVRWGKNRRFFNSYGPTEATVCSTSGEYVCSNRQEELNNPVPPDIGQPISNAKIFILDENQQPVPVGVIGEVYIGGTGLARGYLNREDLTRERFIYVEFEELGQGAIRLYRTGDLARFLPNGRIAYVGRIDDQVKIRGHRIEIREIEHVLCEHPVVKQCVTVVEDDEKYGKKLVAYVVPISQEEGASLSLEKELREFLQGKLPFFMIPNAIRLLDNIPLTPNGKINRKKINFIETNPSNRKDEQTVNLAPISEIERTLTKIWQQALSVEQVGIHDHFFHIGGDSYRLLHVHQEINEIFRRELPVIDMFRYPTIHTLAHRLSQEISSVPTVTVNREIALKRKEAMQKQKQIRKRGR</sequence>
<dbReference type="Pfam" id="PF13193">
    <property type="entry name" value="AMP-binding_C"/>
    <property type="match status" value="1"/>
</dbReference>
<dbReference type="SUPFAM" id="SSF52777">
    <property type="entry name" value="CoA-dependent acyltransferases"/>
    <property type="match status" value="2"/>
</dbReference>
<dbReference type="STRING" id="1042163.BRLA_c023460"/>
<dbReference type="EMBL" id="CP007806">
    <property type="protein sequence ID" value="AIG26667.1"/>
    <property type="molecule type" value="Genomic_DNA"/>
</dbReference>
<dbReference type="InterPro" id="IPR023213">
    <property type="entry name" value="CAT-like_dom_sf"/>
</dbReference>
<dbReference type="SUPFAM" id="SSF56801">
    <property type="entry name" value="Acetyl-CoA synthetase-like"/>
    <property type="match status" value="1"/>
</dbReference>
<evidence type="ECO:0000259" key="8">
    <source>
        <dbReference type="PROSITE" id="PS50075"/>
    </source>
</evidence>
<proteinExistence type="inferred from homology"/>
<dbReference type="GO" id="GO:0017000">
    <property type="term" value="P:antibiotic biosynthetic process"/>
    <property type="evidence" value="ECO:0007669"/>
    <property type="project" value="UniProtKB-KW"/>
</dbReference>
<dbReference type="NCBIfam" id="TIGR01733">
    <property type="entry name" value="AA-adenyl-dom"/>
    <property type="match status" value="1"/>
</dbReference>
<evidence type="ECO:0000313" key="9">
    <source>
        <dbReference type="EMBL" id="AIG26667.1"/>
    </source>
</evidence>
<name>A0A075R260_BRELA</name>
<evidence type="ECO:0000256" key="1">
    <source>
        <dbReference type="ARBA" id="ARBA00001957"/>
    </source>
</evidence>
<dbReference type="InterPro" id="IPR036736">
    <property type="entry name" value="ACP-like_sf"/>
</dbReference>
<dbReference type="InterPro" id="IPR020806">
    <property type="entry name" value="PKS_PP-bd"/>
</dbReference>
<dbReference type="GO" id="GO:0008610">
    <property type="term" value="P:lipid biosynthetic process"/>
    <property type="evidence" value="ECO:0007669"/>
    <property type="project" value="UniProtKB-ARBA"/>
</dbReference>
<dbReference type="HOGENOM" id="CLU_000022_2_4_9"/>
<evidence type="ECO:0000256" key="2">
    <source>
        <dbReference type="ARBA" id="ARBA00006432"/>
    </source>
</evidence>
<dbReference type="GO" id="GO:0005737">
    <property type="term" value="C:cytoplasm"/>
    <property type="evidence" value="ECO:0007669"/>
    <property type="project" value="TreeGrafter"/>
</dbReference>
<dbReference type="RefSeq" id="WP_003337574.1">
    <property type="nucleotide sequence ID" value="NZ_CP007806.1"/>
</dbReference>
<dbReference type="Gene3D" id="1.10.1200.10">
    <property type="entry name" value="ACP-like"/>
    <property type="match status" value="1"/>
</dbReference>
<keyword evidence="3" id="KW-0596">Phosphopantetheine</keyword>
<dbReference type="PROSITE" id="PS50075">
    <property type="entry name" value="CARRIER"/>
    <property type="match status" value="1"/>
</dbReference>
<dbReference type="InterPro" id="IPR025110">
    <property type="entry name" value="AMP-bd_C"/>
</dbReference>
<dbReference type="Pfam" id="PF00501">
    <property type="entry name" value="AMP-binding"/>
    <property type="match status" value="1"/>
</dbReference>
<evidence type="ECO:0000256" key="5">
    <source>
        <dbReference type="ARBA" id="ARBA00022737"/>
    </source>
</evidence>
<dbReference type="InterPro" id="IPR020459">
    <property type="entry name" value="AMP-binding"/>
</dbReference>
<evidence type="ECO:0000313" key="10">
    <source>
        <dbReference type="Proteomes" id="UP000005850"/>
    </source>
</evidence>
<keyword evidence="7" id="KW-0511">Multifunctional enzyme</keyword>
<dbReference type="eggNOG" id="COG1020">
    <property type="taxonomic scope" value="Bacteria"/>
</dbReference>